<protein>
    <submittedName>
        <fullName evidence="5">UPF0472 protein C16orf72 isoform X1</fullName>
    </submittedName>
</protein>
<dbReference type="GO" id="GO:0005634">
    <property type="term" value="C:nucleus"/>
    <property type="evidence" value="ECO:0007669"/>
    <property type="project" value="UniProtKB-SubCell"/>
</dbReference>
<dbReference type="InterPro" id="IPR040308">
    <property type="entry name" value="HAPR1"/>
</dbReference>
<evidence type="ECO:0000313" key="5">
    <source>
        <dbReference type="RefSeq" id="XP_028379054.1"/>
    </source>
</evidence>
<dbReference type="GeneID" id="114505360"/>
<feature type="region of interest" description="Disordered" evidence="3">
    <location>
        <begin position="254"/>
        <end position="281"/>
    </location>
</feature>
<dbReference type="CTD" id="389895"/>
<dbReference type="PANTHER" id="PTHR31624:SF2">
    <property type="entry name" value="HUWE1-ASSOCIATED PROTEIN MODIFYING STRESS RESPONSES 2"/>
    <property type="match status" value="1"/>
</dbReference>
<dbReference type="Pfam" id="PF15251">
    <property type="entry name" value="TAPR1-like"/>
    <property type="match status" value="1"/>
</dbReference>
<evidence type="ECO:0000256" key="1">
    <source>
        <dbReference type="ARBA" id="ARBA00004123"/>
    </source>
</evidence>
<reference evidence="5" key="1">
    <citation type="submission" date="2025-08" db="UniProtKB">
        <authorList>
            <consortium name="RefSeq"/>
        </authorList>
    </citation>
    <scope>IDENTIFICATION</scope>
    <source>
        <tissue evidence="5">Muscle</tissue>
    </source>
</reference>
<dbReference type="PANTHER" id="PTHR31624">
    <property type="entry name" value="UPF0472 PROTEIN C16ORF72"/>
    <property type="match status" value="1"/>
</dbReference>
<dbReference type="RefSeq" id="XP_028379054.1">
    <property type="nucleotide sequence ID" value="XM_028523253.2"/>
</dbReference>
<evidence type="ECO:0000256" key="2">
    <source>
        <dbReference type="ARBA" id="ARBA00023242"/>
    </source>
</evidence>
<gene>
    <name evidence="5" type="primary">LOC114505360</name>
</gene>
<dbReference type="InterPro" id="IPR029196">
    <property type="entry name" value="HAPSTR1-like"/>
</dbReference>
<accession>A0A6J2MHW5</accession>
<feature type="compositionally biased region" description="Pro residues" evidence="3">
    <location>
        <begin position="152"/>
        <end position="166"/>
    </location>
</feature>
<dbReference type="AlphaFoldDB" id="A0A6J2MHW5"/>
<feature type="compositionally biased region" description="Low complexity" evidence="3">
    <location>
        <begin position="167"/>
        <end position="181"/>
    </location>
</feature>
<sequence length="281" mass="30515">MEGQLKEDEAEVAEHWFSKWERQCLNAAEQEEQLLTEMQGKEAEEDALGPKIEQQKLWHLFQISATSVAQLYRGSGCPQPEHSMWDPFQSAAMAVTSLYKESGKAHQRMFDLGVQVGYQRRIKDVLDWVKKGRSTILREDLISFLCGKVPPAPPPLRTPRTAPKPPAAASSQAVATESTSSVDVDLRPFHEAIALHGLSGAMATISVQSGPPNSPSQASGVSGSVTSDGLQKSAILEDDLNSSDSEDLALRLASGGTRKRTSAQCGDGVANSPTHKRHRMV</sequence>
<feature type="region of interest" description="Disordered" evidence="3">
    <location>
        <begin position="205"/>
        <end position="227"/>
    </location>
</feature>
<name>A0A6J2MHW5_9CHIR</name>
<proteinExistence type="predicted"/>
<keyword evidence="2" id="KW-0539">Nucleus</keyword>
<organism evidence="4 5">
    <name type="scientific">Phyllostomus discolor</name>
    <name type="common">pale spear-nosed bat</name>
    <dbReference type="NCBI Taxonomy" id="89673"/>
    <lineage>
        <taxon>Eukaryota</taxon>
        <taxon>Metazoa</taxon>
        <taxon>Chordata</taxon>
        <taxon>Craniata</taxon>
        <taxon>Vertebrata</taxon>
        <taxon>Euteleostomi</taxon>
        <taxon>Mammalia</taxon>
        <taxon>Eutheria</taxon>
        <taxon>Laurasiatheria</taxon>
        <taxon>Chiroptera</taxon>
        <taxon>Yangochiroptera</taxon>
        <taxon>Phyllostomidae</taxon>
        <taxon>Phyllostominae</taxon>
        <taxon>Phyllostomus</taxon>
    </lineage>
</organism>
<evidence type="ECO:0000313" key="4">
    <source>
        <dbReference type="Proteomes" id="UP000504628"/>
    </source>
</evidence>
<dbReference type="KEGG" id="pdic:114505360"/>
<keyword evidence="4" id="KW-1185">Reference proteome</keyword>
<comment type="subcellular location">
    <subcellularLocation>
        <location evidence="1">Nucleus</location>
    </subcellularLocation>
</comment>
<dbReference type="Proteomes" id="UP000504628">
    <property type="component" value="Chromosome X"/>
</dbReference>
<feature type="region of interest" description="Disordered" evidence="3">
    <location>
        <begin position="152"/>
        <end position="182"/>
    </location>
</feature>
<evidence type="ECO:0000256" key="3">
    <source>
        <dbReference type="SAM" id="MobiDB-lite"/>
    </source>
</evidence>